<dbReference type="EC" id="2.7.4.16" evidence="2"/>
<accession>A0A853GLV6</accession>
<dbReference type="InterPro" id="IPR006283">
    <property type="entry name" value="ThiL-like"/>
</dbReference>
<feature type="binding site" evidence="2">
    <location>
        <position position="74"/>
    </location>
    <ligand>
        <name>Mg(2+)</name>
        <dbReference type="ChEBI" id="CHEBI:18420"/>
        <label>4</label>
    </ligand>
</feature>
<dbReference type="Pfam" id="PF02769">
    <property type="entry name" value="AIRS_C"/>
    <property type="match status" value="1"/>
</dbReference>
<evidence type="ECO:0000259" key="3">
    <source>
        <dbReference type="Pfam" id="PF00586"/>
    </source>
</evidence>
<feature type="binding site" evidence="2">
    <location>
        <position position="46"/>
    </location>
    <ligand>
        <name>Mg(2+)</name>
        <dbReference type="ChEBI" id="CHEBI:18420"/>
        <label>2</label>
    </ligand>
</feature>
<keyword evidence="6" id="KW-1185">Reference proteome</keyword>
<dbReference type="OrthoDB" id="9802811at2"/>
<dbReference type="EMBL" id="JACCEV010000001">
    <property type="protein sequence ID" value="NYT83978.1"/>
    <property type="molecule type" value="Genomic_DNA"/>
</dbReference>
<feature type="binding site" evidence="2">
    <location>
        <position position="214"/>
    </location>
    <ligand>
        <name>ATP</name>
        <dbReference type="ChEBI" id="CHEBI:30616"/>
    </ligand>
</feature>
<dbReference type="HAMAP" id="MF_02128">
    <property type="entry name" value="TMP_kinase"/>
    <property type="match status" value="1"/>
</dbReference>
<feature type="binding site" evidence="2">
    <location>
        <position position="29"/>
    </location>
    <ligand>
        <name>Mg(2+)</name>
        <dbReference type="ChEBI" id="CHEBI:18420"/>
        <label>4</label>
    </ligand>
</feature>
<evidence type="ECO:0000313" key="6">
    <source>
        <dbReference type="Proteomes" id="UP000554144"/>
    </source>
</evidence>
<dbReference type="GO" id="GO:0005524">
    <property type="term" value="F:ATP binding"/>
    <property type="evidence" value="ECO:0007669"/>
    <property type="project" value="UniProtKB-UniRule"/>
</dbReference>
<dbReference type="InterPro" id="IPR016188">
    <property type="entry name" value="PurM-like_N"/>
</dbReference>
<comment type="similarity">
    <text evidence="2">Belongs to the thiamine-monophosphate kinase family.</text>
</comment>
<keyword evidence="2 5" id="KW-0808">Transferase</keyword>
<evidence type="ECO:0000313" key="5">
    <source>
        <dbReference type="EMBL" id="NYT83978.1"/>
    </source>
</evidence>
<feature type="domain" description="PurM-like N-terminal" evidence="3">
    <location>
        <begin position="27"/>
        <end position="139"/>
    </location>
</feature>
<gene>
    <name evidence="2 5" type="primary">thiL</name>
    <name evidence="5" type="ORF">H0A62_00045</name>
</gene>
<dbReference type="PANTHER" id="PTHR30270:SF0">
    <property type="entry name" value="THIAMINE-MONOPHOSPHATE KINASE"/>
    <property type="match status" value="1"/>
</dbReference>
<feature type="binding site" evidence="2">
    <location>
        <position position="121"/>
    </location>
    <ligand>
        <name>Mg(2+)</name>
        <dbReference type="ChEBI" id="CHEBI:18420"/>
        <label>1</label>
    </ligand>
</feature>
<feature type="domain" description="PurM-like C-terminal" evidence="4">
    <location>
        <begin position="152"/>
        <end position="304"/>
    </location>
</feature>
<dbReference type="Gene3D" id="3.90.650.10">
    <property type="entry name" value="PurM-like C-terminal domain"/>
    <property type="match status" value="1"/>
</dbReference>
<dbReference type="UniPathway" id="UPA00060">
    <property type="reaction ID" value="UER00142"/>
</dbReference>
<feature type="binding site" evidence="2">
    <location>
        <position position="212"/>
    </location>
    <ligand>
        <name>Mg(2+)</name>
        <dbReference type="ChEBI" id="CHEBI:18420"/>
        <label>3</label>
    </ligand>
</feature>
<feature type="binding site" evidence="2">
    <location>
        <position position="29"/>
    </location>
    <ligand>
        <name>Mg(2+)</name>
        <dbReference type="ChEBI" id="CHEBI:18420"/>
        <label>3</label>
    </ligand>
</feature>
<keyword evidence="2" id="KW-0479">Metal-binding</keyword>
<proteinExistence type="inferred from homology"/>
<comment type="caution">
    <text evidence="2">Lacks conserved residue(s) required for the propagation of feature annotation.</text>
</comment>
<feature type="binding site" evidence="2">
    <location>
        <begin position="120"/>
        <end position="121"/>
    </location>
    <ligand>
        <name>ATP</name>
        <dbReference type="ChEBI" id="CHEBI:30616"/>
    </ligand>
</feature>
<dbReference type="GO" id="GO:0009229">
    <property type="term" value="P:thiamine diphosphate biosynthetic process"/>
    <property type="evidence" value="ECO:0007669"/>
    <property type="project" value="UniProtKB-UniRule"/>
</dbReference>
<feature type="binding site" evidence="2">
    <location>
        <position position="45"/>
    </location>
    <ligand>
        <name>Mg(2+)</name>
        <dbReference type="ChEBI" id="CHEBI:18420"/>
        <label>1</label>
    </ligand>
</feature>
<dbReference type="GO" id="GO:0009228">
    <property type="term" value="P:thiamine biosynthetic process"/>
    <property type="evidence" value="ECO:0007669"/>
    <property type="project" value="UniProtKB-KW"/>
</dbReference>
<feature type="binding site" evidence="2">
    <location>
        <position position="147"/>
    </location>
    <ligand>
        <name>ATP</name>
        <dbReference type="ChEBI" id="CHEBI:30616"/>
    </ligand>
</feature>
<dbReference type="InterPro" id="IPR036921">
    <property type="entry name" value="PurM-like_N_sf"/>
</dbReference>
<keyword evidence="2" id="KW-0460">Magnesium</keyword>
<evidence type="ECO:0000256" key="2">
    <source>
        <dbReference type="HAMAP-Rule" id="MF_02128"/>
    </source>
</evidence>
<comment type="miscellaneous">
    <text evidence="2">Reaction mechanism of ThiL seems to utilize a direct, inline transfer of the gamma-phosphate of ATP to TMP rather than a phosphorylated enzyme intermediate.</text>
</comment>
<evidence type="ECO:0000259" key="4">
    <source>
        <dbReference type="Pfam" id="PF02769"/>
    </source>
</evidence>
<protein>
    <recommendedName>
        <fullName evidence="2">Thiamine-monophosphate kinase</fullName>
        <shortName evidence="2">TMP kinase</shortName>
        <shortName evidence="2">Thiamine-phosphate kinase</shortName>
        <ecNumber evidence="2">2.7.4.16</ecNumber>
    </recommendedName>
</protein>
<feature type="binding site" evidence="2">
    <location>
        <position position="262"/>
    </location>
    <ligand>
        <name>substrate</name>
    </ligand>
</feature>
<dbReference type="Gene3D" id="3.30.1330.10">
    <property type="entry name" value="PurM-like, N-terminal domain"/>
    <property type="match status" value="1"/>
</dbReference>
<dbReference type="PANTHER" id="PTHR30270">
    <property type="entry name" value="THIAMINE-MONOPHOSPHATE KINASE"/>
    <property type="match status" value="1"/>
</dbReference>
<dbReference type="AlphaFoldDB" id="A0A853GLV6"/>
<comment type="caution">
    <text evidence="5">The sequence shown here is derived from an EMBL/GenBank/DDBJ whole genome shotgun (WGS) entry which is preliminary data.</text>
</comment>
<feature type="binding site" evidence="2">
    <location>
        <position position="44"/>
    </location>
    <ligand>
        <name>Mg(2+)</name>
        <dbReference type="ChEBI" id="CHEBI:18420"/>
        <label>4</label>
    </ligand>
</feature>
<feature type="binding site" evidence="2">
    <location>
        <position position="53"/>
    </location>
    <ligand>
        <name>substrate</name>
    </ligand>
</feature>
<reference evidence="5 6" key="1">
    <citation type="submission" date="2020-07" db="EMBL/GenBank/DDBJ databases">
        <title>Taxonomic revisions and descriptions of new bacterial species based on genomic comparisons in the high-G+C-content subgroup of the family Alcaligenaceae.</title>
        <authorList>
            <person name="Szabo A."/>
            <person name="Felfoldi T."/>
        </authorList>
    </citation>
    <scope>NUCLEOTIDE SEQUENCE [LARGE SCALE GENOMIC DNA]</scope>
    <source>
        <strain evidence="5 6">DSM 25667</strain>
    </source>
</reference>
<dbReference type="InterPro" id="IPR036676">
    <property type="entry name" value="PurM-like_C_sf"/>
</dbReference>
<feature type="binding site" evidence="2">
    <location>
        <position position="74"/>
    </location>
    <ligand>
        <name>Mg(2+)</name>
        <dbReference type="ChEBI" id="CHEBI:18420"/>
        <label>3</label>
    </ligand>
</feature>
<keyword evidence="2" id="KW-0067">ATP-binding</keyword>
<keyword evidence="2 5" id="KW-0418">Kinase</keyword>
<dbReference type="NCBIfam" id="TIGR01379">
    <property type="entry name" value="thiL"/>
    <property type="match status" value="1"/>
</dbReference>
<dbReference type="SUPFAM" id="SSF55326">
    <property type="entry name" value="PurM N-terminal domain-like"/>
    <property type="match status" value="1"/>
</dbReference>
<feature type="binding site" evidence="2">
    <location>
        <position position="318"/>
    </location>
    <ligand>
        <name>substrate</name>
    </ligand>
</feature>
<feature type="binding site" evidence="2">
    <location>
        <position position="215"/>
    </location>
    <ligand>
        <name>Mg(2+)</name>
        <dbReference type="ChEBI" id="CHEBI:18420"/>
        <label>5</label>
    </ligand>
</feature>
<dbReference type="SUPFAM" id="SSF56042">
    <property type="entry name" value="PurM C-terminal domain-like"/>
    <property type="match status" value="1"/>
</dbReference>
<evidence type="ECO:0000256" key="1">
    <source>
        <dbReference type="ARBA" id="ARBA00022977"/>
    </source>
</evidence>
<keyword evidence="1 2" id="KW-0784">Thiamine biosynthesis</keyword>
<sequence>MSTGPNEFDLIARYFTRPAPSGFLGVGDDCALLKLAPGYNLATSTDLLIEGRHFFSDVDPKALGHKALAVNISDLASMGAQPLACLLSLSLPDVKADWLKAFSDGFYALAERAHCPLLGGDTTRSTGGVIINVTVMGQVKPGQALLRTGAKVGDDIWVTGTLGAADIALRLLQGRLPANNDLLKACRAALEWPEPPWAFGKALAGIAHAALDISDGLAQDLGHILKASACGAELDYPALPLHPALHGMDADLVQEAALAGGDVYQLCFTASPDRSIRIQELADRAQCRVSRIGQIVAEPGLRIRGADGVLIEPSFIGFDHFS</sequence>
<organism evidence="5 6">
    <name type="scientific">Pollutimonas harenae</name>
    <dbReference type="NCBI Taxonomy" id="657015"/>
    <lineage>
        <taxon>Bacteria</taxon>
        <taxon>Pseudomonadati</taxon>
        <taxon>Pseudomonadota</taxon>
        <taxon>Betaproteobacteria</taxon>
        <taxon>Burkholderiales</taxon>
        <taxon>Alcaligenaceae</taxon>
        <taxon>Pollutimonas</taxon>
    </lineage>
</organism>
<comment type="pathway">
    <text evidence="2">Cofactor biosynthesis; thiamine diphosphate biosynthesis; thiamine diphosphate from thiamine phosphate: step 1/1.</text>
</comment>
<comment type="catalytic activity">
    <reaction evidence="2">
        <text>thiamine phosphate + ATP = thiamine diphosphate + ADP</text>
        <dbReference type="Rhea" id="RHEA:15913"/>
        <dbReference type="ChEBI" id="CHEBI:30616"/>
        <dbReference type="ChEBI" id="CHEBI:37575"/>
        <dbReference type="ChEBI" id="CHEBI:58937"/>
        <dbReference type="ChEBI" id="CHEBI:456216"/>
        <dbReference type="EC" id="2.7.4.16"/>
    </reaction>
</comment>
<dbReference type="Pfam" id="PF00586">
    <property type="entry name" value="AIRS"/>
    <property type="match status" value="1"/>
</dbReference>
<feature type="binding site" evidence="2">
    <location>
        <position position="46"/>
    </location>
    <ligand>
        <name>Mg(2+)</name>
        <dbReference type="ChEBI" id="CHEBI:18420"/>
        <label>1</label>
    </ligand>
</feature>
<dbReference type="PIRSF" id="PIRSF005303">
    <property type="entry name" value="Thiam_monoph_kin"/>
    <property type="match status" value="1"/>
</dbReference>
<dbReference type="Proteomes" id="UP000554144">
    <property type="component" value="Unassembled WGS sequence"/>
</dbReference>
<dbReference type="GO" id="GO:0000287">
    <property type="term" value="F:magnesium ion binding"/>
    <property type="evidence" value="ECO:0007669"/>
    <property type="project" value="UniProtKB-UniRule"/>
</dbReference>
<dbReference type="GO" id="GO:0009030">
    <property type="term" value="F:thiamine-phosphate kinase activity"/>
    <property type="evidence" value="ECO:0007669"/>
    <property type="project" value="UniProtKB-UniRule"/>
</dbReference>
<dbReference type="CDD" id="cd02194">
    <property type="entry name" value="ThiL"/>
    <property type="match status" value="1"/>
</dbReference>
<dbReference type="RefSeq" id="WP_130038822.1">
    <property type="nucleotide sequence ID" value="NZ_JACCEV010000001.1"/>
</dbReference>
<keyword evidence="2" id="KW-0547">Nucleotide-binding</keyword>
<dbReference type="InterPro" id="IPR010918">
    <property type="entry name" value="PurM-like_C_dom"/>
</dbReference>
<feature type="binding site" evidence="2">
    <location>
        <position position="74"/>
    </location>
    <ligand>
        <name>Mg(2+)</name>
        <dbReference type="ChEBI" id="CHEBI:18420"/>
        <label>2</label>
    </ligand>
</feature>
<name>A0A853GLV6_9BURK</name>
<comment type="function">
    <text evidence="2">Catalyzes the ATP-dependent phosphorylation of thiamine-monophosphate (TMP) to form thiamine-pyrophosphate (TPP), the active form of vitamin B1.</text>
</comment>